<evidence type="ECO:0008006" key="3">
    <source>
        <dbReference type="Google" id="ProtNLM"/>
    </source>
</evidence>
<comment type="caution">
    <text evidence="1">The sequence shown here is derived from an EMBL/GenBank/DDBJ whole genome shotgun (WGS) entry which is preliminary data.</text>
</comment>
<evidence type="ECO:0000313" key="2">
    <source>
        <dbReference type="Proteomes" id="UP001331561"/>
    </source>
</evidence>
<reference evidence="1 2" key="1">
    <citation type="submission" date="2024-01" db="EMBL/GenBank/DDBJ databases">
        <title>Uliginosibacterium soil sp. nov.</title>
        <authorList>
            <person name="Lv Y."/>
        </authorList>
    </citation>
    <scope>NUCLEOTIDE SEQUENCE [LARGE SCALE GENOMIC DNA]</scope>
    <source>
        <strain evidence="1 2">H3</strain>
    </source>
</reference>
<sequence length="83" mass="8649">MQEAAALLSLLQGEDGLSIHKACKKLGLSMSEMMRLLALLGDDASLGGLNLVEQRKDGARTLLCLNARGRGALAAALADSQGR</sequence>
<name>A0ABU6K173_9RHOO</name>
<dbReference type="Gene3D" id="1.10.10.10">
    <property type="entry name" value="Winged helix-like DNA-binding domain superfamily/Winged helix DNA-binding domain"/>
    <property type="match status" value="1"/>
</dbReference>
<dbReference type="InterPro" id="IPR036388">
    <property type="entry name" value="WH-like_DNA-bd_sf"/>
</dbReference>
<dbReference type="RefSeq" id="WP_327597777.1">
    <property type="nucleotide sequence ID" value="NZ_JAYXHS010000001.1"/>
</dbReference>
<organism evidence="1 2">
    <name type="scientific">Uliginosibacterium silvisoli</name>
    <dbReference type="NCBI Taxonomy" id="3114758"/>
    <lineage>
        <taxon>Bacteria</taxon>
        <taxon>Pseudomonadati</taxon>
        <taxon>Pseudomonadota</taxon>
        <taxon>Betaproteobacteria</taxon>
        <taxon>Rhodocyclales</taxon>
        <taxon>Zoogloeaceae</taxon>
        <taxon>Uliginosibacterium</taxon>
    </lineage>
</organism>
<accession>A0ABU6K173</accession>
<gene>
    <name evidence="1" type="ORF">VVD49_03705</name>
</gene>
<protein>
    <recommendedName>
        <fullName evidence="3">Transcriptional regulator HTH-type FeoC domain-containing protein</fullName>
    </recommendedName>
</protein>
<evidence type="ECO:0000313" key="1">
    <source>
        <dbReference type="EMBL" id="MEC5384810.1"/>
    </source>
</evidence>
<dbReference type="EMBL" id="JAYXHS010000001">
    <property type="protein sequence ID" value="MEC5384810.1"/>
    <property type="molecule type" value="Genomic_DNA"/>
</dbReference>
<keyword evidence="2" id="KW-1185">Reference proteome</keyword>
<dbReference type="Proteomes" id="UP001331561">
    <property type="component" value="Unassembled WGS sequence"/>
</dbReference>
<proteinExistence type="predicted"/>